<accession>A0ABV9S518</accession>
<keyword evidence="4" id="KW-1185">Reference proteome</keyword>
<dbReference type="InterPro" id="IPR002347">
    <property type="entry name" value="SDR_fam"/>
</dbReference>
<evidence type="ECO:0000256" key="2">
    <source>
        <dbReference type="SAM" id="MobiDB-lite"/>
    </source>
</evidence>
<organism evidence="3 4">
    <name type="scientific">Actinophytocola glycyrrhizae</name>
    <dbReference type="NCBI Taxonomy" id="2044873"/>
    <lineage>
        <taxon>Bacteria</taxon>
        <taxon>Bacillati</taxon>
        <taxon>Actinomycetota</taxon>
        <taxon>Actinomycetes</taxon>
        <taxon>Pseudonocardiales</taxon>
        <taxon>Pseudonocardiaceae</taxon>
    </lineage>
</organism>
<keyword evidence="3" id="KW-0560">Oxidoreductase</keyword>
<dbReference type="GO" id="GO:0016491">
    <property type="term" value="F:oxidoreductase activity"/>
    <property type="evidence" value="ECO:0007669"/>
    <property type="project" value="UniProtKB-KW"/>
</dbReference>
<dbReference type="Pfam" id="PF13561">
    <property type="entry name" value="adh_short_C2"/>
    <property type="match status" value="1"/>
</dbReference>
<dbReference type="SUPFAM" id="SSF51735">
    <property type="entry name" value="NAD(P)-binding Rossmann-fold domains"/>
    <property type="match status" value="1"/>
</dbReference>
<dbReference type="PRINTS" id="PR00081">
    <property type="entry name" value="GDHRDH"/>
</dbReference>
<dbReference type="Proteomes" id="UP001595859">
    <property type="component" value="Unassembled WGS sequence"/>
</dbReference>
<dbReference type="Gene3D" id="3.40.50.720">
    <property type="entry name" value="NAD(P)-binding Rossmann-like Domain"/>
    <property type="match status" value="1"/>
</dbReference>
<gene>
    <name evidence="3" type="ORF">ACFPCV_21035</name>
</gene>
<comment type="caution">
    <text evidence="3">The sequence shown here is derived from an EMBL/GenBank/DDBJ whole genome shotgun (WGS) entry which is preliminary data.</text>
</comment>
<proteinExistence type="inferred from homology"/>
<dbReference type="RefSeq" id="WP_378058091.1">
    <property type="nucleotide sequence ID" value="NZ_JBHSIS010000009.1"/>
</dbReference>
<feature type="region of interest" description="Disordered" evidence="2">
    <location>
        <begin position="1"/>
        <end position="21"/>
    </location>
</feature>
<evidence type="ECO:0000256" key="1">
    <source>
        <dbReference type="ARBA" id="ARBA00006484"/>
    </source>
</evidence>
<dbReference type="InterPro" id="IPR050259">
    <property type="entry name" value="SDR"/>
</dbReference>
<name>A0ABV9S518_9PSEU</name>
<dbReference type="EMBL" id="JBHSIS010000009">
    <property type="protein sequence ID" value="MFC4856003.1"/>
    <property type="molecule type" value="Genomic_DNA"/>
</dbReference>
<dbReference type="InterPro" id="IPR036291">
    <property type="entry name" value="NAD(P)-bd_dom_sf"/>
</dbReference>
<evidence type="ECO:0000313" key="3">
    <source>
        <dbReference type="EMBL" id="MFC4856003.1"/>
    </source>
</evidence>
<evidence type="ECO:0000313" key="4">
    <source>
        <dbReference type="Proteomes" id="UP001595859"/>
    </source>
</evidence>
<reference evidence="4" key="1">
    <citation type="journal article" date="2019" name="Int. J. Syst. Evol. Microbiol.">
        <title>The Global Catalogue of Microorganisms (GCM) 10K type strain sequencing project: providing services to taxonomists for standard genome sequencing and annotation.</title>
        <authorList>
            <consortium name="The Broad Institute Genomics Platform"/>
            <consortium name="The Broad Institute Genome Sequencing Center for Infectious Disease"/>
            <person name="Wu L."/>
            <person name="Ma J."/>
        </authorList>
    </citation>
    <scope>NUCLEOTIDE SEQUENCE [LARGE SCALE GENOMIC DNA]</scope>
    <source>
        <strain evidence="4">ZS-22-S1</strain>
    </source>
</reference>
<sequence>MGPDPGPRAVDPPRARSTGVTLGRPLRGRTALITGGSRGIGAATAQTLAAMGASVVVTYRDSRTAAEKLAARLRAEHDVVAHAAMFDLSASEQEPAGVGELLQSVRNITGRIDVVVANAAAPYPKVPLMELSAEDLSRKIAQDIGITHRLVTSVAPGMLERGYGRIVLIGSLHAKGPSAIGMTANGVTRAALAAYVAYAADELTGPGVTVNTIHPGYIATDASSHLPAAITRVLEALTPAGRMGVSGDVAGAVAMLTREEATFVNGVCIPVSGGLNHPVSFRRLVSHTAFVARSSPRSGTCSLTTSPTMTSAPTTSTTSPARSSTKHNAPADSSPS</sequence>
<dbReference type="EC" id="1.1.1.-" evidence="3"/>
<comment type="similarity">
    <text evidence="1">Belongs to the short-chain dehydrogenases/reductases (SDR) family.</text>
</comment>
<feature type="region of interest" description="Disordered" evidence="2">
    <location>
        <begin position="295"/>
        <end position="336"/>
    </location>
</feature>
<dbReference type="PANTHER" id="PTHR42879">
    <property type="entry name" value="3-OXOACYL-(ACYL-CARRIER-PROTEIN) REDUCTASE"/>
    <property type="match status" value="1"/>
</dbReference>
<protein>
    <submittedName>
        <fullName evidence="3">SDR family NAD(P)-dependent oxidoreductase</fullName>
        <ecNumber evidence="3">1.1.1.-</ecNumber>
    </submittedName>
</protein>
<feature type="compositionally biased region" description="Low complexity" evidence="2">
    <location>
        <begin position="302"/>
        <end position="323"/>
    </location>
</feature>